<feature type="region of interest" description="Disordered" evidence="2">
    <location>
        <begin position="204"/>
        <end position="232"/>
    </location>
</feature>
<feature type="compositionally biased region" description="Basic and acidic residues" evidence="2">
    <location>
        <begin position="163"/>
        <end position="174"/>
    </location>
</feature>
<dbReference type="GO" id="GO:0003755">
    <property type="term" value="F:peptidyl-prolyl cis-trans isomerase activity"/>
    <property type="evidence" value="ECO:0007669"/>
    <property type="project" value="UniProtKB-KW"/>
</dbReference>
<dbReference type="Gene3D" id="3.10.50.40">
    <property type="match status" value="1"/>
</dbReference>
<dbReference type="EMBL" id="GBEZ01012584">
    <property type="protein sequence ID" value="JAC73313.1"/>
    <property type="molecule type" value="Transcribed_RNA"/>
</dbReference>
<keyword evidence="1 4" id="KW-0413">Isomerase</keyword>
<dbReference type="GO" id="GO:0009507">
    <property type="term" value="C:chloroplast"/>
    <property type="evidence" value="ECO:0007669"/>
    <property type="project" value="InterPro"/>
</dbReference>
<accession>A0A061RMV5</accession>
<gene>
    <name evidence="4" type="ORF">TSPGSL018_29176</name>
</gene>
<dbReference type="Pfam" id="PF00254">
    <property type="entry name" value="FKBP_C"/>
    <property type="match status" value="1"/>
</dbReference>
<dbReference type="PANTHER" id="PTHR47833:SF2">
    <property type="entry name" value="PEPTIDYLPROLYL ISOMERASE"/>
    <property type="match status" value="1"/>
</dbReference>
<dbReference type="PROSITE" id="PS50059">
    <property type="entry name" value="FKBP_PPIASE"/>
    <property type="match status" value="1"/>
</dbReference>
<feature type="non-terminal residue" evidence="4">
    <location>
        <position position="232"/>
    </location>
</feature>
<name>A0A061RMV5_9CHLO</name>
<evidence type="ECO:0000256" key="1">
    <source>
        <dbReference type="PROSITE-ProRule" id="PRU00277"/>
    </source>
</evidence>
<sequence>MYSRSVITSTCTSGKCGASLRRDRGRCDARLVCVQETRNNNSGFLKPVLFRRTVLHSLFSGAVTLGSQSFAGVASAASNSCTEFSVGEGGLQYCDSIIGEGNSPVKGALIRCHYTGRLAANNAVFDSSYNRGIPLTFKVGAGEVIRGWDLGILGAEGIPPMREGGRRADADHPRSARLRQPQRGRWAHPCQLGPHLRCRATPAKEALRGRRKRGGFPPPFVTPNRFTVPRRV</sequence>
<dbReference type="PANTHER" id="PTHR47833">
    <property type="entry name" value="PHOTOSYNTHETIC NDH SUBUNIT OF LUMENAL LOCATION 4, CHLOROPLASTIC"/>
    <property type="match status" value="1"/>
</dbReference>
<protein>
    <recommendedName>
        <fullName evidence="1">peptidylprolyl isomerase</fullName>
        <ecNumber evidence="1">5.2.1.8</ecNumber>
    </recommendedName>
</protein>
<evidence type="ECO:0000259" key="3">
    <source>
        <dbReference type="PROSITE" id="PS50059"/>
    </source>
</evidence>
<reference evidence="4" key="1">
    <citation type="submission" date="2014-05" db="EMBL/GenBank/DDBJ databases">
        <title>The transcriptome of the halophilic microalga Tetraselmis sp. GSL018 isolated from the Great Salt Lake, Utah.</title>
        <authorList>
            <person name="Jinkerson R.E."/>
            <person name="D'Adamo S."/>
            <person name="Posewitz M.C."/>
        </authorList>
    </citation>
    <scope>NUCLEOTIDE SEQUENCE</scope>
    <source>
        <strain evidence="4">GSL018</strain>
    </source>
</reference>
<dbReference type="InterPro" id="IPR001179">
    <property type="entry name" value="PPIase_FKBP_dom"/>
</dbReference>
<proteinExistence type="predicted"/>
<evidence type="ECO:0000313" key="4">
    <source>
        <dbReference type="EMBL" id="JAC73313.1"/>
    </source>
</evidence>
<feature type="domain" description="PPIase FKBP-type" evidence="3">
    <location>
        <begin position="107"/>
        <end position="167"/>
    </location>
</feature>
<dbReference type="SUPFAM" id="SSF54534">
    <property type="entry name" value="FKBP-like"/>
    <property type="match status" value="1"/>
</dbReference>
<dbReference type="EC" id="5.2.1.8" evidence="1"/>
<dbReference type="InterPro" id="IPR046357">
    <property type="entry name" value="PPIase_dom_sf"/>
</dbReference>
<dbReference type="AlphaFoldDB" id="A0A061RMV5"/>
<feature type="region of interest" description="Disordered" evidence="2">
    <location>
        <begin position="162"/>
        <end position="183"/>
    </location>
</feature>
<evidence type="ECO:0000256" key="2">
    <source>
        <dbReference type="SAM" id="MobiDB-lite"/>
    </source>
</evidence>
<dbReference type="InterPro" id="IPR044183">
    <property type="entry name" value="PNSL4/FKBP13-like"/>
</dbReference>
<comment type="catalytic activity">
    <reaction evidence="1">
        <text>[protein]-peptidylproline (omega=180) = [protein]-peptidylproline (omega=0)</text>
        <dbReference type="Rhea" id="RHEA:16237"/>
        <dbReference type="Rhea" id="RHEA-COMP:10747"/>
        <dbReference type="Rhea" id="RHEA-COMP:10748"/>
        <dbReference type="ChEBI" id="CHEBI:83833"/>
        <dbReference type="ChEBI" id="CHEBI:83834"/>
        <dbReference type="EC" id="5.2.1.8"/>
    </reaction>
</comment>
<keyword evidence="1" id="KW-0697">Rotamase</keyword>
<organism evidence="4">
    <name type="scientific">Tetraselmis sp. GSL018</name>
    <dbReference type="NCBI Taxonomy" id="582737"/>
    <lineage>
        <taxon>Eukaryota</taxon>
        <taxon>Viridiplantae</taxon>
        <taxon>Chlorophyta</taxon>
        <taxon>core chlorophytes</taxon>
        <taxon>Chlorodendrophyceae</taxon>
        <taxon>Chlorodendrales</taxon>
        <taxon>Chlorodendraceae</taxon>
        <taxon>Tetraselmis</taxon>
    </lineage>
</organism>